<dbReference type="EMBL" id="BTGU01000090">
    <property type="protein sequence ID" value="GMN59735.1"/>
    <property type="molecule type" value="Genomic_DNA"/>
</dbReference>
<dbReference type="Pfam" id="PF03732">
    <property type="entry name" value="Retrotrans_gag"/>
    <property type="match status" value="1"/>
</dbReference>
<gene>
    <name evidence="2" type="ORF">TIFTF001_028835</name>
</gene>
<proteinExistence type="predicted"/>
<protein>
    <recommendedName>
        <fullName evidence="1">Retrotransposon gag domain-containing protein</fullName>
    </recommendedName>
</protein>
<organism evidence="2 3">
    <name type="scientific">Ficus carica</name>
    <name type="common">Common fig</name>
    <dbReference type="NCBI Taxonomy" id="3494"/>
    <lineage>
        <taxon>Eukaryota</taxon>
        <taxon>Viridiplantae</taxon>
        <taxon>Streptophyta</taxon>
        <taxon>Embryophyta</taxon>
        <taxon>Tracheophyta</taxon>
        <taxon>Spermatophyta</taxon>
        <taxon>Magnoliopsida</taxon>
        <taxon>eudicotyledons</taxon>
        <taxon>Gunneridae</taxon>
        <taxon>Pentapetalae</taxon>
        <taxon>rosids</taxon>
        <taxon>fabids</taxon>
        <taxon>Rosales</taxon>
        <taxon>Moraceae</taxon>
        <taxon>Ficeae</taxon>
        <taxon>Ficus</taxon>
    </lineage>
</organism>
<feature type="domain" description="Retrotransposon gag" evidence="1">
    <location>
        <begin position="14"/>
        <end position="76"/>
    </location>
</feature>
<evidence type="ECO:0000259" key="1">
    <source>
        <dbReference type="Pfam" id="PF03732"/>
    </source>
</evidence>
<accession>A0AA88J1M2</accession>
<reference evidence="2" key="1">
    <citation type="submission" date="2023-07" db="EMBL/GenBank/DDBJ databases">
        <title>draft genome sequence of fig (Ficus carica).</title>
        <authorList>
            <person name="Takahashi T."/>
            <person name="Nishimura K."/>
        </authorList>
    </citation>
    <scope>NUCLEOTIDE SEQUENCE</scope>
</reference>
<keyword evidence="3" id="KW-1185">Reference proteome</keyword>
<evidence type="ECO:0000313" key="2">
    <source>
        <dbReference type="EMBL" id="GMN59735.1"/>
    </source>
</evidence>
<comment type="caution">
    <text evidence="2">The sequence shown here is derived from an EMBL/GenBank/DDBJ whole genome shotgun (WGS) entry which is preliminary data.</text>
</comment>
<evidence type="ECO:0000313" key="3">
    <source>
        <dbReference type="Proteomes" id="UP001187192"/>
    </source>
</evidence>
<dbReference type="Proteomes" id="UP001187192">
    <property type="component" value="Unassembled WGS sequence"/>
</dbReference>
<name>A0AA88J1M2_FICCA</name>
<dbReference type="InterPro" id="IPR005162">
    <property type="entry name" value="Retrotrans_gag_dom"/>
</dbReference>
<dbReference type="AlphaFoldDB" id="A0AA88J1M2"/>
<sequence length="77" mass="8911">MDAIDVPVDLRVTLAAFMLTDEADRWWEFTQRGHDVRSMTWEDFETGFRNMYFPNNAQSGEKVCEFCALTQGKLTVA</sequence>